<keyword evidence="1" id="KW-1133">Transmembrane helix</keyword>
<comment type="caution">
    <text evidence="2">The sequence shown here is derived from an EMBL/GenBank/DDBJ whole genome shotgun (WGS) entry which is preliminary data.</text>
</comment>
<sequence>MKKFAQKFFLSKWIIIILVCFIIGSTILSFSLQRVNAEVEGTNSAEIRQNLINRTQNNSALNGNQKKEQIKKIDETYNPQNPSGIMIWVTTAVGWVLAGASMFLGYVLTVILTVLINVASFNKIIDVPAVITGWVVVRDLCNMFFVLILLAIAFGTILRIPSYEMKKALPKLLIVAVLINFSRTIFGLIIDFSQVVMLTFVNAFVSTGGGGNFASLFQLDKYLSLSQVSKEAYAQSSALAVLAGMIGAFIALLITTVVIIVLLAVLLMRVIMLWVYTILSPFVFFGHAFSGAQKYTSQIWGDFTKQVIVGPLLAFFIWLALVTAQSSSDKISENANLGLAGAQNNSRLSGINEQLKSASSTIAVQAFSDIYSSDNFQKYIITIALLIGGLLVAQQIGGAAGQMAGKGMGWIQKGGRLAGRKFTGYGMVADTLSKYSAMRKSARDQRITTAAEKLAYGVGTVKQGIGKAVSAPFRALSSRFTGQHSLNKKKKEREEMQSDLDADKYKIQQFENKHGKAIKNKEDFTTDDGTNYSYDTSLKEWQVWSTNSRSGAKTWQKNVNDLQKDMTGISDTDIADQEKHLAKIKINEEEMQKTVESNKKLWRGVGGVVGAGIGLVTGGLGWAGLAAALGGVALGARGLSGLNQKISDAGKSDLKAASNYRSRQIDDSRNENKNEDNETILATMDDPSKSVYVRAAAAMEATSRKIVDLDTAKRKREQIGKDMHNDKRVMGQFDAILEKNYAGATKLFKDLESTANPKDQEKADRTITQRYADGTHTMRELDNGSLKQSIKQLASGLKTNTFTRQYKDLSDEKKGVVKSALQGQDTYEAKEKLAFVTNVDSAFGTDATAKDRFIKNLTYDQLKDIIDAGDEEQKKALIGAVGKDLNKFSDSINNRLSKAASGAAKEIKDILT</sequence>
<evidence type="ECO:0000313" key="2">
    <source>
        <dbReference type="EMBL" id="PIT93510.1"/>
    </source>
</evidence>
<feature type="transmembrane region" description="Helical" evidence="1">
    <location>
        <begin position="172"/>
        <end position="190"/>
    </location>
</feature>
<proteinExistence type="predicted"/>
<feature type="transmembrane region" description="Helical" evidence="1">
    <location>
        <begin position="12"/>
        <end position="32"/>
    </location>
</feature>
<dbReference type="AlphaFoldDB" id="A0A2M6WL44"/>
<dbReference type="Proteomes" id="UP000229335">
    <property type="component" value="Unassembled WGS sequence"/>
</dbReference>
<feature type="transmembrane region" description="Helical" evidence="1">
    <location>
        <begin position="238"/>
        <end position="265"/>
    </location>
</feature>
<organism evidence="2 3">
    <name type="scientific">Candidatus Falkowbacteria bacterium CG10_big_fil_rev_8_21_14_0_10_43_11</name>
    <dbReference type="NCBI Taxonomy" id="1974568"/>
    <lineage>
        <taxon>Bacteria</taxon>
        <taxon>Candidatus Falkowiibacteriota</taxon>
    </lineage>
</organism>
<keyword evidence="1" id="KW-0812">Transmembrane</keyword>
<accession>A0A2M6WL44</accession>
<feature type="transmembrane region" description="Helical" evidence="1">
    <location>
        <begin position="114"/>
        <end position="137"/>
    </location>
</feature>
<feature type="transmembrane region" description="Helical" evidence="1">
    <location>
        <begin position="271"/>
        <end position="291"/>
    </location>
</feature>
<protein>
    <submittedName>
        <fullName evidence="2">Uncharacterized protein</fullName>
    </submittedName>
</protein>
<keyword evidence="1" id="KW-0472">Membrane</keyword>
<reference evidence="3" key="1">
    <citation type="submission" date="2017-09" db="EMBL/GenBank/DDBJ databases">
        <title>Depth-based differentiation of microbial function through sediment-hosted aquifers and enrichment of novel symbionts in the deep terrestrial subsurface.</title>
        <authorList>
            <person name="Probst A.J."/>
            <person name="Ladd B."/>
            <person name="Jarett J.K."/>
            <person name="Geller-Mcgrath D.E."/>
            <person name="Sieber C.M.K."/>
            <person name="Emerson J.B."/>
            <person name="Anantharaman K."/>
            <person name="Thomas B.C."/>
            <person name="Malmstrom R."/>
            <person name="Stieglmeier M."/>
            <person name="Klingl A."/>
            <person name="Woyke T."/>
            <person name="Ryan C.M."/>
            <person name="Banfield J.F."/>
        </authorList>
    </citation>
    <scope>NUCLEOTIDE SEQUENCE [LARGE SCALE GENOMIC DNA]</scope>
</reference>
<feature type="transmembrane region" description="Helical" evidence="1">
    <location>
        <begin position="143"/>
        <end position="160"/>
    </location>
</feature>
<dbReference type="EMBL" id="PFAS01000071">
    <property type="protein sequence ID" value="PIT93510.1"/>
    <property type="molecule type" value="Genomic_DNA"/>
</dbReference>
<name>A0A2M6WL44_9BACT</name>
<gene>
    <name evidence="2" type="ORF">COU00_04000</name>
</gene>
<feature type="transmembrane region" description="Helical" evidence="1">
    <location>
        <begin position="196"/>
        <end position="217"/>
    </location>
</feature>
<evidence type="ECO:0000313" key="3">
    <source>
        <dbReference type="Proteomes" id="UP000229335"/>
    </source>
</evidence>
<feature type="transmembrane region" description="Helical" evidence="1">
    <location>
        <begin position="303"/>
        <end position="321"/>
    </location>
</feature>
<feature type="transmembrane region" description="Helical" evidence="1">
    <location>
        <begin position="85"/>
        <end position="107"/>
    </location>
</feature>
<evidence type="ECO:0000256" key="1">
    <source>
        <dbReference type="SAM" id="Phobius"/>
    </source>
</evidence>